<dbReference type="EMBL" id="JABBWM010000001">
    <property type="protein sequence ID" value="KAG2120445.1"/>
    <property type="molecule type" value="Genomic_DNA"/>
</dbReference>
<protein>
    <submittedName>
        <fullName evidence="2">Uncharacterized protein</fullName>
    </submittedName>
</protein>
<sequence length="182" mass="20885">MAADALSRRMSGQPWKDGDGSTWSVSEDWESAHGLVNDLLHLDDTDTTITELKSHFVNEPLFMEVIEAIHNLDSAKSEQDRRRARHRALGYSIEEGRLWRIVDGKSIRARPRLECMSQAEATEMARQEHTNNRHWGRDLTKLKLMDHIYHTRGQTISTTRLGTLMNASSPCSNIHLRSCYWG</sequence>
<name>A0A9P7FKF4_9AGAM</name>
<dbReference type="Proteomes" id="UP000823399">
    <property type="component" value="Unassembled WGS sequence"/>
</dbReference>
<comment type="caution">
    <text evidence="2">The sequence shown here is derived from an EMBL/GenBank/DDBJ whole genome shotgun (WGS) entry which is preliminary data.</text>
</comment>
<proteinExistence type="predicted"/>
<dbReference type="RefSeq" id="XP_041299821.1">
    <property type="nucleotide sequence ID" value="XM_041430683.1"/>
</dbReference>
<dbReference type="GeneID" id="64692942"/>
<gene>
    <name evidence="2" type="ORF">F5147DRAFT_563542</name>
</gene>
<accession>A0A9P7FKF4</accession>
<evidence type="ECO:0000256" key="1">
    <source>
        <dbReference type="SAM" id="MobiDB-lite"/>
    </source>
</evidence>
<dbReference type="AlphaFoldDB" id="A0A9P7FKF4"/>
<feature type="region of interest" description="Disordered" evidence="1">
    <location>
        <begin position="1"/>
        <end position="23"/>
    </location>
</feature>
<evidence type="ECO:0000313" key="2">
    <source>
        <dbReference type="EMBL" id="KAG2120445.1"/>
    </source>
</evidence>
<dbReference type="OrthoDB" id="3234307at2759"/>
<organism evidence="2 3">
    <name type="scientific">Suillus discolor</name>
    <dbReference type="NCBI Taxonomy" id="1912936"/>
    <lineage>
        <taxon>Eukaryota</taxon>
        <taxon>Fungi</taxon>
        <taxon>Dikarya</taxon>
        <taxon>Basidiomycota</taxon>
        <taxon>Agaricomycotina</taxon>
        <taxon>Agaricomycetes</taxon>
        <taxon>Agaricomycetidae</taxon>
        <taxon>Boletales</taxon>
        <taxon>Suillineae</taxon>
        <taxon>Suillaceae</taxon>
        <taxon>Suillus</taxon>
    </lineage>
</organism>
<keyword evidence="3" id="KW-1185">Reference proteome</keyword>
<reference evidence="2" key="1">
    <citation type="journal article" date="2020" name="New Phytol.">
        <title>Comparative genomics reveals dynamic genome evolution in host specialist ectomycorrhizal fungi.</title>
        <authorList>
            <person name="Lofgren L.A."/>
            <person name="Nguyen N.H."/>
            <person name="Vilgalys R."/>
            <person name="Ruytinx J."/>
            <person name="Liao H.L."/>
            <person name="Branco S."/>
            <person name="Kuo A."/>
            <person name="LaButti K."/>
            <person name="Lipzen A."/>
            <person name="Andreopoulos W."/>
            <person name="Pangilinan J."/>
            <person name="Riley R."/>
            <person name="Hundley H."/>
            <person name="Na H."/>
            <person name="Barry K."/>
            <person name="Grigoriev I.V."/>
            <person name="Stajich J.E."/>
            <person name="Kennedy P.G."/>
        </authorList>
    </citation>
    <scope>NUCLEOTIDE SEQUENCE</scope>
    <source>
        <strain evidence="2">FC423</strain>
    </source>
</reference>
<evidence type="ECO:0000313" key="3">
    <source>
        <dbReference type="Proteomes" id="UP000823399"/>
    </source>
</evidence>